<name>A0A1C6RGC0_9ACTN</name>
<dbReference type="GO" id="GO:0005886">
    <property type="term" value="C:plasma membrane"/>
    <property type="evidence" value="ECO:0007669"/>
    <property type="project" value="TreeGrafter"/>
</dbReference>
<dbReference type="GO" id="GO:0071972">
    <property type="term" value="F:peptidoglycan L,D-transpeptidase activity"/>
    <property type="evidence" value="ECO:0007669"/>
    <property type="project" value="TreeGrafter"/>
</dbReference>
<evidence type="ECO:0000313" key="4">
    <source>
        <dbReference type="Proteomes" id="UP000199413"/>
    </source>
</evidence>
<dbReference type="GO" id="GO:0008658">
    <property type="term" value="F:penicillin binding"/>
    <property type="evidence" value="ECO:0007669"/>
    <property type="project" value="InterPro"/>
</dbReference>
<feature type="domain" description="Penicillin-binding protein transpeptidase" evidence="1">
    <location>
        <begin position="160"/>
        <end position="495"/>
    </location>
</feature>
<dbReference type="OrthoDB" id="9766847at2"/>
<dbReference type="EMBL" id="FMHV01000002">
    <property type="protein sequence ID" value="SCL16213.1"/>
    <property type="molecule type" value="Genomic_DNA"/>
</dbReference>
<dbReference type="PANTHER" id="PTHR30627:SF24">
    <property type="entry name" value="PENICILLIN-BINDING PROTEIN 4B"/>
    <property type="match status" value="1"/>
</dbReference>
<evidence type="ECO:0000259" key="2">
    <source>
        <dbReference type="Pfam" id="PF21922"/>
    </source>
</evidence>
<dbReference type="Pfam" id="PF21922">
    <property type="entry name" value="PBP_dimer_2"/>
    <property type="match status" value="1"/>
</dbReference>
<dbReference type="AlphaFoldDB" id="A0A1C6RGC0"/>
<evidence type="ECO:0000259" key="1">
    <source>
        <dbReference type="Pfam" id="PF00905"/>
    </source>
</evidence>
<dbReference type="Gene3D" id="3.40.710.10">
    <property type="entry name" value="DD-peptidase/beta-lactamase superfamily"/>
    <property type="match status" value="1"/>
</dbReference>
<dbReference type="GO" id="GO:0071555">
    <property type="term" value="P:cell wall organization"/>
    <property type="evidence" value="ECO:0007669"/>
    <property type="project" value="TreeGrafter"/>
</dbReference>
<dbReference type="SUPFAM" id="SSF56601">
    <property type="entry name" value="beta-lactamase/transpeptidase-like"/>
    <property type="match status" value="1"/>
</dbReference>
<dbReference type="InterPro" id="IPR050515">
    <property type="entry name" value="Beta-lactam/transpept"/>
</dbReference>
<dbReference type="Proteomes" id="UP000199413">
    <property type="component" value="Unassembled WGS sequence"/>
</dbReference>
<gene>
    <name evidence="3" type="ORF">GA0070624_0956</name>
</gene>
<sequence length="504" mass="52988">MNAPLRRVGVVVMILFGLLFANLNWIQAYKADEYRNSDYNGRVQVAEYERKRGNIEVGGTAYALSKETGGKLKFQRSYPGGEMYAHVLGYKPVNLGDKGIEQVENDFLAGTSDQLIGDRVKDMFTGNKTGGGNVLLTLSKRAQETAFKQLRDNQVGATKGAAIAIDPRTGAVQALVSMPSFDPNPLANHDTNEATAAYNRLEKDPDRPLANRALSETLPPGSTFKIVVAAAALENGITKETQIPAGTSYTPPTSGQPIRNAAPSICPGPAGTTVSLNEAVTESCNTGFAQLGVRLGADKLKEKARQFGFEQEDLNVGQLGDGGLPVAASHTGDMEAPGGATDPAALAQSSIGQRDVRMTPLQGALIAGAVANGGSQMRPYLVKQLLAPDRTTSYYTAKARELRRPVSGQVASDLRDMMVSVVESGTGQKAQIDGYTVGGKTGTAQSGPNTPDHGWFIGFAIDKNGTPVSAVCVELEQAGKGGSAEAARIAGRIMQAAIADSGSR</sequence>
<dbReference type="InterPro" id="IPR001460">
    <property type="entry name" value="PCN-bd_Tpept"/>
</dbReference>
<protein>
    <submittedName>
        <fullName evidence="3">Cell elongation-specific peptidoglycan D,D-transpeptidase</fullName>
    </submittedName>
</protein>
<organism evidence="3 4">
    <name type="scientific">Micromonospora rhizosphaerae</name>
    <dbReference type="NCBI Taxonomy" id="568872"/>
    <lineage>
        <taxon>Bacteria</taxon>
        <taxon>Bacillati</taxon>
        <taxon>Actinomycetota</taxon>
        <taxon>Actinomycetes</taxon>
        <taxon>Micromonosporales</taxon>
        <taxon>Micromonosporaceae</taxon>
        <taxon>Micromonospora</taxon>
    </lineage>
</organism>
<proteinExistence type="predicted"/>
<dbReference type="InterPro" id="IPR054120">
    <property type="entry name" value="PBPA_dimer"/>
</dbReference>
<dbReference type="InterPro" id="IPR012338">
    <property type="entry name" value="Beta-lactam/transpept-like"/>
</dbReference>
<dbReference type="PANTHER" id="PTHR30627">
    <property type="entry name" value="PEPTIDOGLYCAN D,D-TRANSPEPTIDASE"/>
    <property type="match status" value="1"/>
</dbReference>
<reference evidence="4" key="1">
    <citation type="submission" date="2016-06" db="EMBL/GenBank/DDBJ databases">
        <authorList>
            <person name="Varghese N."/>
            <person name="Submissions Spin"/>
        </authorList>
    </citation>
    <scope>NUCLEOTIDE SEQUENCE [LARGE SCALE GENOMIC DNA]</scope>
    <source>
        <strain evidence="4">DSM 45431</strain>
    </source>
</reference>
<keyword evidence="4" id="KW-1185">Reference proteome</keyword>
<dbReference type="Gene3D" id="3.90.1310.10">
    <property type="entry name" value="Penicillin-binding protein 2a (Domain 2)"/>
    <property type="match status" value="1"/>
</dbReference>
<dbReference type="STRING" id="568872.GA0070624_0956"/>
<feature type="domain" description="Penicillin binding protein A dimerisation" evidence="2">
    <location>
        <begin position="52"/>
        <end position="134"/>
    </location>
</feature>
<evidence type="ECO:0000313" key="3">
    <source>
        <dbReference type="EMBL" id="SCL16213.1"/>
    </source>
</evidence>
<dbReference type="RefSeq" id="WP_091336976.1">
    <property type="nucleotide sequence ID" value="NZ_FMHV01000002.1"/>
</dbReference>
<accession>A0A1C6RGC0</accession>
<dbReference type="Pfam" id="PF00905">
    <property type="entry name" value="Transpeptidase"/>
    <property type="match status" value="1"/>
</dbReference>